<gene>
    <name evidence="1" type="ORF">H0H81_003264</name>
</gene>
<sequence>HYALQFTRALGAEEVVAFSHSSGKEMLGTWGATEVVLTSNKNFTEPWKGKLDLIICTADVSQGIPLPDLMTTLGVHGRFIMVAIPDDQLPPIHSMPEARRFLKCWISR</sequence>
<dbReference type="Proteomes" id="UP000717328">
    <property type="component" value="Unassembled WGS sequence"/>
</dbReference>
<comment type="caution">
    <text evidence="1">The sequence shown here is derived from an EMBL/GenBank/DDBJ whole genome shotgun (WGS) entry which is preliminary data.</text>
</comment>
<accession>A0A9P7GH48</accession>
<name>A0A9P7GH48_9AGAR</name>
<dbReference type="Gene3D" id="3.40.50.720">
    <property type="entry name" value="NAD(P)-binding Rossmann-like Domain"/>
    <property type="match status" value="1"/>
</dbReference>
<dbReference type="SUPFAM" id="SSF51735">
    <property type="entry name" value="NAD(P)-binding Rossmann-fold domains"/>
    <property type="match status" value="1"/>
</dbReference>
<reference evidence="1" key="1">
    <citation type="submission" date="2021-02" db="EMBL/GenBank/DDBJ databases">
        <authorList>
            <person name="Nieuwenhuis M."/>
            <person name="Van De Peppel L.J.J."/>
        </authorList>
    </citation>
    <scope>NUCLEOTIDE SEQUENCE</scope>
    <source>
        <strain evidence="1">D49</strain>
    </source>
</reference>
<dbReference type="InterPro" id="IPR036291">
    <property type="entry name" value="NAD(P)-bd_dom_sf"/>
</dbReference>
<proteinExistence type="predicted"/>
<reference evidence="1" key="2">
    <citation type="submission" date="2021-10" db="EMBL/GenBank/DDBJ databases">
        <title>Phylogenomics reveals ancestral predisposition of the termite-cultivated fungus Termitomyces towards a domesticated lifestyle.</title>
        <authorList>
            <person name="Auxier B."/>
            <person name="Grum-Grzhimaylo A."/>
            <person name="Cardenas M.E."/>
            <person name="Lodge J.D."/>
            <person name="Laessoe T."/>
            <person name="Pedersen O."/>
            <person name="Smith M.E."/>
            <person name="Kuyper T.W."/>
            <person name="Franco-Molano E.A."/>
            <person name="Baroni T.J."/>
            <person name="Aanen D.K."/>
        </authorList>
    </citation>
    <scope>NUCLEOTIDE SEQUENCE</scope>
    <source>
        <strain evidence="1">D49</strain>
    </source>
</reference>
<evidence type="ECO:0000313" key="2">
    <source>
        <dbReference type="Proteomes" id="UP000717328"/>
    </source>
</evidence>
<dbReference type="EMBL" id="JABCKI010000903">
    <property type="protein sequence ID" value="KAG5649534.1"/>
    <property type="molecule type" value="Genomic_DNA"/>
</dbReference>
<protein>
    <submittedName>
        <fullName evidence="1">Uncharacterized protein</fullName>
    </submittedName>
</protein>
<feature type="non-terminal residue" evidence="1">
    <location>
        <position position="1"/>
    </location>
</feature>
<dbReference type="OrthoDB" id="1879366at2759"/>
<dbReference type="AlphaFoldDB" id="A0A9P7GH48"/>
<organism evidence="1 2">
    <name type="scientific">Sphagnurus paluster</name>
    <dbReference type="NCBI Taxonomy" id="117069"/>
    <lineage>
        <taxon>Eukaryota</taxon>
        <taxon>Fungi</taxon>
        <taxon>Dikarya</taxon>
        <taxon>Basidiomycota</taxon>
        <taxon>Agaricomycotina</taxon>
        <taxon>Agaricomycetes</taxon>
        <taxon>Agaricomycetidae</taxon>
        <taxon>Agaricales</taxon>
        <taxon>Tricholomatineae</taxon>
        <taxon>Lyophyllaceae</taxon>
        <taxon>Sphagnurus</taxon>
    </lineage>
</organism>
<evidence type="ECO:0000313" key="1">
    <source>
        <dbReference type="EMBL" id="KAG5649534.1"/>
    </source>
</evidence>
<keyword evidence="2" id="KW-1185">Reference proteome</keyword>